<keyword evidence="2" id="KW-0238">DNA-binding</keyword>
<accession>A0ABQ0HT10</accession>
<dbReference type="PANTHER" id="PTHR30136">
    <property type="entry name" value="HELIX-TURN-HELIX TRANSCRIPTIONAL REGULATOR, ICLR FAMILY"/>
    <property type="match status" value="1"/>
</dbReference>
<feature type="domain" description="HTH iclR-type" evidence="5">
    <location>
        <begin position="93"/>
        <end position="154"/>
    </location>
</feature>
<protein>
    <submittedName>
        <fullName evidence="7">IclR family transcriptional regulator</fullName>
    </submittedName>
</protein>
<evidence type="ECO:0000259" key="5">
    <source>
        <dbReference type="PROSITE" id="PS51077"/>
    </source>
</evidence>
<evidence type="ECO:0000256" key="3">
    <source>
        <dbReference type="ARBA" id="ARBA00023163"/>
    </source>
</evidence>
<dbReference type="InterPro" id="IPR011991">
    <property type="entry name" value="ArsR-like_HTH"/>
</dbReference>
<dbReference type="InterPro" id="IPR036388">
    <property type="entry name" value="WH-like_DNA-bd_sf"/>
</dbReference>
<dbReference type="SUPFAM" id="SSF46785">
    <property type="entry name" value="Winged helix' DNA-binding domain"/>
    <property type="match status" value="1"/>
</dbReference>
<feature type="compositionally biased region" description="Basic and acidic residues" evidence="4">
    <location>
        <begin position="342"/>
        <end position="352"/>
    </location>
</feature>
<evidence type="ECO:0000313" key="8">
    <source>
        <dbReference type="Proteomes" id="UP000010744"/>
    </source>
</evidence>
<evidence type="ECO:0000256" key="1">
    <source>
        <dbReference type="ARBA" id="ARBA00023015"/>
    </source>
</evidence>
<dbReference type="Proteomes" id="UP000010744">
    <property type="component" value="Unassembled WGS sequence"/>
</dbReference>
<dbReference type="PROSITE" id="PS51077">
    <property type="entry name" value="HTH_ICLR"/>
    <property type="match status" value="1"/>
</dbReference>
<feature type="domain" description="IclR-ED" evidence="6">
    <location>
        <begin position="155"/>
        <end position="338"/>
    </location>
</feature>
<dbReference type="EMBL" id="BAHB01000060">
    <property type="protein sequence ID" value="GAB85411.1"/>
    <property type="molecule type" value="Genomic_DNA"/>
</dbReference>
<dbReference type="Pfam" id="PF01614">
    <property type="entry name" value="IclR_C"/>
    <property type="match status" value="1"/>
</dbReference>
<gene>
    <name evidence="7" type="ORF">GORBP_060_00020</name>
</gene>
<keyword evidence="8" id="KW-1185">Reference proteome</keyword>
<evidence type="ECO:0000313" key="7">
    <source>
        <dbReference type="EMBL" id="GAB85411.1"/>
    </source>
</evidence>
<dbReference type="InterPro" id="IPR014757">
    <property type="entry name" value="Tscrpt_reg_IclR_C"/>
</dbReference>
<evidence type="ECO:0000256" key="2">
    <source>
        <dbReference type="ARBA" id="ARBA00023125"/>
    </source>
</evidence>
<dbReference type="Pfam" id="PF09339">
    <property type="entry name" value="HTH_IclR"/>
    <property type="match status" value="1"/>
</dbReference>
<dbReference type="Gene3D" id="3.30.450.40">
    <property type="match status" value="1"/>
</dbReference>
<proteinExistence type="predicted"/>
<dbReference type="SMART" id="SM00346">
    <property type="entry name" value="HTH_ICLR"/>
    <property type="match status" value="1"/>
</dbReference>
<dbReference type="PROSITE" id="PS51078">
    <property type="entry name" value="ICLR_ED"/>
    <property type="match status" value="1"/>
</dbReference>
<dbReference type="InterPro" id="IPR036390">
    <property type="entry name" value="WH_DNA-bd_sf"/>
</dbReference>
<comment type="caution">
    <text evidence="7">The sequence shown here is derived from an EMBL/GenBank/DDBJ whole genome shotgun (WGS) entry which is preliminary data.</text>
</comment>
<keyword evidence="3" id="KW-0804">Transcription</keyword>
<dbReference type="InterPro" id="IPR050707">
    <property type="entry name" value="HTH_MetabolicPath_Reg"/>
</dbReference>
<evidence type="ECO:0000259" key="6">
    <source>
        <dbReference type="PROSITE" id="PS51078"/>
    </source>
</evidence>
<evidence type="ECO:0000256" key="4">
    <source>
        <dbReference type="SAM" id="MobiDB-lite"/>
    </source>
</evidence>
<reference evidence="7 8" key="1">
    <citation type="submission" date="2012-08" db="EMBL/GenBank/DDBJ databases">
        <title>Whole genome shotgun sequence of Gordonia rubripertincta NBRC 101908.</title>
        <authorList>
            <person name="Takarada H."/>
            <person name="Hosoyama A."/>
            <person name="Tsuchikane K."/>
            <person name="Katsumata H."/>
            <person name="Baba S."/>
            <person name="Ohji S."/>
            <person name="Yamazaki S."/>
            <person name="Fujita N."/>
        </authorList>
    </citation>
    <scope>NUCLEOTIDE SEQUENCE [LARGE SCALE GENOMIC DNA]</scope>
    <source>
        <strain evidence="7 8">NBRC 101908</strain>
    </source>
</reference>
<keyword evidence="1" id="KW-0805">Transcription regulation</keyword>
<organism evidence="7 8">
    <name type="scientific">Gordonia rubripertincta NBRC 101908</name>
    <dbReference type="NCBI Taxonomy" id="1077975"/>
    <lineage>
        <taxon>Bacteria</taxon>
        <taxon>Bacillati</taxon>
        <taxon>Actinomycetota</taxon>
        <taxon>Actinomycetes</taxon>
        <taxon>Mycobacteriales</taxon>
        <taxon>Gordoniaceae</taxon>
        <taxon>Gordonia</taxon>
    </lineage>
</organism>
<dbReference type="InterPro" id="IPR029016">
    <property type="entry name" value="GAF-like_dom_sf"/>
</dbReference>
<dbReference type="InterPro" id="IPR005471">
    <property type="entry name" value="Tscrpt_reg_IclR_N"/>
</dbReference>
<dbReference type="CDD" id="cd00090">
    <property type="entry name" value="HTH_ARSR"/>
    <property type="match status" value="1"/>
</dbReference>
<dbReference type="SUPFAM" id="SSF55781">
    <property type="entry name" value="GAF domain-like"/>
    <property type="match status" value="1"/>
</dbReference>
<dbReference type="Gene3D" id="1.10.10.10">
    <property type="entry name" value="Winged helix-like DNA-binding domain superfamily/Winged helix DNA-binding domain"/>
    <property type="match status" value="1"/>
</dbReference>
<sequence>MAVHSLGVQSLRMLKESILIPDTIAIVCDKARLLRQPQAFPRHWSTNASMRRAVTKAPAAPSRSEEQCAGHTCEASHTMFGPRVMEVPPMAAIQTVQKIGPLLDLFTIERPEWGVSEVAEALGVPRSTAHAMLSSLVETGLLQCRTRGRYRIGWRVVELNQTLNGCMDVRSTAAPMLHELSGKFGETVHLAVMERYRVLYVDKVLGNHVINVAGARVGAHLEGHCSAVGKALLAQCDVSEIERNVTNKPLRRLTPATITNPKSLLQELDSVRRMGVALDAGEAVAEVHCVAAPIRDDMGVVVAALSMTAPASRFVPSQREYKAAVVAAAGAVSKALIQASEPAEKPMERDSPLLRAVPN</sequence>
<feature type="region of interest" description="Disordered" evidence="4">
    <location>
        <begin position="340"/>
        <end position="359"/>
    </location>
</feature>
<dbReference type="PANTHER" id="PTHR30136:SF2">
    <property type="entry name" value="TRANSCRIPTIONAL REGULATOR ICLR"/>
    <property type="match status" value="1"/>
</dbReference>
<name>A0ABQ0HT10_GORRU</name>